<organism evidence="3 5">
    <name type="scientific">Mycobacterium gallinarum</name>
    <dbReference type="NCBI Taxonomy" id="39689"/>
    <lineage>
        <taxon>Bacteria</taxon>
        <taxon>Bacillati</taxon>
        <taxon>Actinomycetota</taxon>
        <taxon>Actinomycetes</taxon>
        <taxon>Mycobacteriales</taxon>
        <taxon>Mycobacteriaceae</taxon>
        <taxon>Mycobacterium</taxon>
    </lineage>
</organism>
<dbReference type="GO" id="GO:0003677">
    <property type="term" value="F:DNA binding"/>
    <property type="evidence" value="ECO:0007669"/>
    <property type="project" value="InterPro"/>
</dbReference>
<proteinExistence type="inferred from homology"/>
<dbReference type="GO" id="GO:0004521">
    <property type="term" value="F:RNA endonuclease activity"/>
    <property type="evidence" value="ECO:0007669"/>
    <property type="project" value="TreeGrafter"/>
</dbReference>
<dbReference type="KEGG" id="mgau:MGALJ_61730"/>
<name>A0A9W4FIF1_9MYCO</name>
<evidence type="ECO:0000256" key="1">
    <source>
        <dbReference type="ARBA" id="ARBA00007521"/>
    </source>
</evidence>
<keyword evidence="2" id="KW-1277">Toxin-antitoxin system</keyword>
<dbReference type="AlphaFoldDB" id="A0A9W4FIF1"/>
<dbReference type="GO" id="GO:0006402">
    <property type="term" value="P:mRNA catabolic process"/>
    <property type="evidence" value="ECO:0007669"/>
    <property type="project" value="TreeGrafter"/>
</dbReference>
<comment type="similarity">
    <text evidence="1">Belongs to the PemK/MazF family.</text>
</comment>
<sequence length="119" mass="12862">MNVPVLPGSVVWVDLNPTVGREQAGRRPAVIVASSGYLDAVTELAIVVPATTTDRGWPQHVQLTGPTLALPRPTYAMTEQPRTISRQRIASVAGTIDSSCLASIRRWLNDFLNDDVLSP</sequence>
<dbReference type="PANTHER" id="PTHR33988">
    <property type="entry name" value="ENDORIBONUCLEASE MAZF-RELATED"/>
    <property type="match status" value="1"/>
</dbReference>
<keyword evidence="5" id="KW-1185">Reference proteome</keyword>
<dbReference type="SUPFAM" id="SSF50118">
    <property type="entry name" value="Cell growth inhibitor/plasmid maintenance toxic component"/>
    <property type="match status" value="1"/>
</dbReference>
<dbReference type="Proteomes" id="UP000465785">
    <property type="component" value="Plasmid pJCM6399"/>
</dbReference>
<gene>
    <name evidence="3" type="ORF">MGALJ_59960</name>
    <name evidence="4" type="ORF">MGALJ_61730</name>
</gene>
<dbReference type="Pfam" id="PF02452">
    <property type="entry name" value="PemK_toxin"/>
    <property type="match status" value="1"/>
</dbReference>
<keyword evidence="3" id="KW-0614">Plasmid</keyword>
<geneLocation type="plasmid" evidence="3 5">
    <name>pJCM6399</name>
</geneLocation>
<dbReference type="InterPro" id="IPR011067">
    <property type="entry name" value="Plasmid_toxin/cell-grow_inhib"/>
</dbReference>
<dbReference type="EMBL" id="AP022602">
    <property type="protein sequence ID" value="BBY96504.1"/>
    <property type="molecule type" value="Genomic_DNA"/>
</dbReference>
<reference evidence="3 5" key="1">
    <citation type="journal article" date="2019" name="Emerg. Microbes Infect.">
        <title>Comprehensive subspecies identification of 175 nontuberculous mycobacteria species based on 7547 genomic profiles.</title>
        <authorList>
            <person name="Matsumoto Y."/>
            <person name="Kinjo T."/>
            <person name="Motooka D."/>
            <person name="Nabeya D."/>
            <person name="Jung N."/>
            <person name="Uechi K."/>
            <person name="Horii T."/>
            <person name="Iida T."/>
            <person name="Fujita J."/>
            <person name="Nakamura S."/>
        </authorList>
    </citation>
    <scope>NUCLEOTIDE SEQUENCE [LARGE SCALE GENOMIC DNA]</scope>
    <source>
        <strain evidence="3 5">JCM 6399</strain>
        <plasmid evidence="3">pJCM6399</plasmid>
    </source>
</reference>
<evidence type="ECO:0000313" key="4">
    <source>
        <dbReference type="EMBL" id="BBY96504.1"/>
    </source>
</evidence>
<protein>
    <submittedName>
        <fullName evidence="3">mRNA interferase</fullName>
    </submittedName>
</protein>
<dbReference type="GO" id="GO:0016075">
    <property type="term" value="P:rRNA catabolic process"/>
    <property type="evidence" value="ECO:0007669"/>
    <property type="project" value="TreeGrafter"/>
</dbReference>
<accession>A0A9W4FIF1</accession>
<evidence type="ECO:0000313" key="3">
    <source>
        <dbReference type="EMBL" id="BBY96327.1"/>
    </source>
</evidence>
<dbReference type="InterPro" id="IPR003477">
    <property type="entry name" value="PemK-like"/>
</dbReference>
<evidence type="ECO:0000313" key="5">
    <source>
        <dbReference type="Proteomes" id="UP000465785"/>
    </source>
</evidence>
<dbReference type="KEGG" id="mgau:MGALJ_59960"/>
<dbReference type="RefSeq" id="WP_163738614.1">
    <property type="nucleotide sequence ID" value="NZ_AP022602.1"/>
</dbReference>
<evidence type="ECO:0000256" key="2">
    <source>
        <dbReference type="ARBA" id="ARBA00022649"/>
    </source>
</evidence>
<reference evidence="3" key="2">
    <citation type="submission" date="2020-02" db="EMBL/GenBank/DDBJ databases">
        <authorList>
            <person name="Matsumoto Y."/>
            <person name="Motooka D."/>
            <person name="Nakamura S."/>
        </authorList>
    </citation>
    <scope>NUCLEOTIDE SEQUENCE</scope>
    <source>
        <strain evidence="3">JCM 6399</strain>
        <plasmid evidence="3">pJCM6399</plasmid>
    </source>
</reference>
<dbReference type="EMBL" id="AP022602">
    <property type="protein sequence ID" value="BBY96327.1"/>
    <property type="molecule type" value="Genomic_DNA"/>
</dbReference>
<dbReference type="Gene3D" id="2.30.30.110">
    <property type="match status" value="1"/>
</dbReference>